<dbReference type="AlphaFoldDB" id="A0AAQ4EZR5"/>
<evidence type="ECO:0000259" key="6">
    <source>
        <dbReference type="PROSITE" id="PS50089"/>
    </source>
</evidence>
<evidence type="ECO:0000256" key="4">
    <source>
        <dbReference type="PROSITE-ProRule" id="PRU00175"/>
    </source>
</evidence>
<feature type="domain" description="RING-type" evidence="6">
    <location>
        <begin position="33"/>
        <end position="71"/>
    </location>
</feature>
<dbReference type="GO" id="GO:0009898">
    <property type="term" value="C:cytoplasmic side of plasma membrane"/>
    <property type="evidence" value="ECO:0007669"/>
    <property type="project" value="TreeGrafter"/>
</dbReference>
<organism evidence="7 8">
    <name type="scientific">Amblyomma americanum</name>
    <name type="common">Lone star tick</name>
    <dbReference type="NCBI Taxonomy" id="6943"/>
    <lineage>
        <taxon>Eukaryota</taxon>
        <taxon>Metazoa</taxon>
        <taxon>Ecdysozoa</taxon>
        <taxon>Arthropoda</taxon>
        <taxon>Chelicerata</taxon>
        <taxon>Arachnida</taxon>
        <taxon>Acari</taxon>
        <taxon>Parasitiformes</taxon>
        <taxon>Ixodida</taxon>
        <taxon>Ixodoidea</taxon>
        <taxon>Ixodidae</taxon>
        <taxon>Amblyomminae</taxon>
        <taxon>Amblyomma</taxon>
    </lineage>
</organism>
<dbReference type="Gene3D" id="2.60.210.10">
    <property type="entry name" value="Apoptosis, Tumor Necrosis Factor Receptor Associated Protein 2, Chain A"/>
    <property type="match status" value="1"/>
</dbReference>
<dbReference type="Gene3D" id="3.30.40.10">
    <property type="entry name" value="Zinc/RING finger domain, C3HC4 (zinc finger)"/>
    <property type="match status" value="1"/>
</dbReference>
<dbReference type="SUPFAM" id="SSF49599">
    <property type="entry name" value="TRAF domain-like"/>
    <property type="match status" value="1"/>
</dbReference>
<evidence type="ECO:0000313" key="8">
    <source>
        <dbReference type="Proteomes" id="UP001321473"/>
    </source>
</evidence>
<comment type="caution">
    <text evidence="7">The sequence shown here is derived from an EMBL/GenBank/DDBJ whole genome shotgun (WGS) entry which is preliminary data.</text>
</comment>
<evidence type="ECO:0000256" key="3">
    <source>
        <dbReference type="ARBA" id="ARBA00022833"/>
    </source>
</evidence>
<dbReference type="PANTHER" id="PTHR10131:SF138">
    <property type="entry name" value="RE66324P"/>
    <property type="match status" value="1"/>
</dbReference>
<name>A0AAQ4EZR5_AMBAM</name>
<dbReference type="GO" id="GO:0043122">
    <property type="term" value="P:regulation of canonical NF-kappaB signal transduction"/>
    <property type="evidence" value="ECO:0007669"/>
    <property type="project" value="TreeGrafter"/>
</dbReference>
<keyword evidence="5" id="KW-0175">Coiled coil</keyword>
<keyword evidence="8" id="KW-1185">Reference proteome</keyword>
<dbReference type="SUPFAM" id="SSF57850">
    <property type="entry name" value="RING/U-box"/>
    <property type="match status" value="1"/>
</dbReference>
<dbReference type="InterPro" id="IPR001841">
    <property type="entry name" value="Znf_RING"/>
</dbReference>
<evidence type="ECO:0000256" key="2">
    <source>
        <dbReference type="ARBA" id="ARBA00022771"/>
    </source>
</evidence>
<dbReference type="GO" id="GO:0008270">
    <property type="term" value="F:zinc ion binding"/>
    <property type="evidence" value="ECO:0007669"/>
    <property type="project" value="UniProtKB-KW"/>
</dbReference>
<proteinExistence type="predicted"/>
<dbReference type="InterPro" id="IPR049342">
    <property type="entry name" value="TRAF1-6_MATH_dom"/>
</dbReference>
<feature type="coiled-coil region" evidence="5">
    <location>
        <begin position="234"/>
        <end position="261"/>
    </location>
</feature>
<evidence type="ECO:0000313" key="7">
    <source>
        <dbReference type="EMBL" id="KAK8780105.1"/>
    </source>
</evidence>
<dbReference type="EMBL" id="JARKHS020009182">
    <property type="protein sequence ID" value="KAK8780105.1"/>
    <property type="molecule type" value="Genomic_DNA"/>
</dbReference>
<dbReference type="Pfam" id="PF21355">
    <property type="entry name" value="TRAF-mep_MATH"/>
    <property type="match status" value="1"/>
</dbReference>
<evidence type="ECO:0000256" key="1">
    <source>
        <dbReference type="ARBA" id="ARBA00022723"/>
    </source>
</evidence>
<gene>
    <name evidence="7" type="ORF">V5799_018551</name>
</gene>
<keyword evidence="1" id="KW-0479">Metal-binding</keyword>
<reference evidence="7 8" key="1">
    <citation type="journal article" date="2023" name="Arcadia Sci">
        <title>De novo assembly of a long-read Amblyomma americanum tick genome.</title>
        <authorList>
            <person name="Chou S."/>
            <person name="Poskanzer K.E."/>
            <person name="Rollins M."/>
            <person name="Thuy-Boun P.S."/>
        </authorList>
    </citation>
    <scope>NUCLEOTIDE SEQUENCE [LARGE SCALE GENOMIC DNA]</scope>
    <source>
        <strain evidence="7">F_SG_1</strain>
        <tissue evidence="7">Salivary glands</tissue>
    </source>
</reference>
<dbReference type="GO" id="GO:0005164">
    <property type="term" value="F:tumor necrosis factor receptor binding"/>
    <property type="evidence" value="ECO:0007669"/>
    <property type="project" value="TreeGrafter"/>
</dbReference>
<dbReference type="PROSITE" id="PS00518">
    <property type="entry name" value="ZF_RING_1"/>
    <property type="match status" value="1"/>
</dbReference>
<dbReference type="InterPro" id="IPR013083">
    <property type="entry name" value="Znf_RING/FYVE/PHD"/>
</dbReference>
<dbReference type="InterPro" id="IPR017907">
    <property type="entry name" value="Znf_RING_CS"/>
</dbReference>
<evidence type="ECO:0000256" key="5">
    <source>
        <dbReference type="SAM" id="Coils"/>
    </source>
</evidence>
<sequence length="534" mass="59195">MAPAITQTAFGFVSGLDWRPTCFVNPFPSTKVCSACCLVPPSAAMLPCRHTLCLSCYGGGAGTRNHCPVDKEPFQEEDVVWSTLSKDSILGRKVRCWNVDNGCDVVGAASAMLEHFDNACQFHVVMCSRRCKKVPHRSFAEHLEYECVPCRAREEPVDDNFANACMEVKEALGKILQVNASLQAKLDSIEERLCPETNGTLVALSTSTADAVTAALEDRISGFRSQTEGASTEYRGVRNALKKLSEENASVQAKLDSFEKRLDQGREVATLSTIVADALNAAVEKIGSACCLQSERALAGHRREVTSEIKGALAEYERVMKNMISQGCDRNVLEKKDRSAGGLRDERRMANAGPSLPEMSAKILTGPVEDEAAALQLLAIASSLSITSDFLNKSVPYEWTIDDWTAFCERAPASCEYFSGNDGQPSYHYGYLIVPRLCFDQCHIWLRAYVMKGLFDKFLKWPLEKTMRLCLEHHNDRRRQLIISSKFMPTKKQPLPGVREVLCVGVSRSVTVGELEERGLIEENKVRLRLDFVP</sequence>
<accession>A0AAQ4EZR5</accession>
<keyword evidence="2 4" id="KW-0863">Zinc-finger</keyword>
<keyword evidence="3" id="KW-0862">Zinc</keyword>
<dbReference type="InterPro" id="IPR008974">
    <property type="entry name" value="TRAF-like"/>
</dbReference>
<dbReference type="Proteomes" id="UP001321473">
    <property type="component" value="Unassembled WGS sequence"/>
</dbReference>
<dbReference type="PROSITE" id="PS50089">
    <property type="entry name" value="ZF_RING_2"/>
    <property type="match status" value="1"/>
</dbReference>
<dbReference type="PANTHER" id="PTHR10131">
    <property type="entry name" value="TNF RECEPTOR ASSOCIATED FACTOR"/>
    <property type="match status" value="1"/>
</dbReference>
<protein>
    <recommendedName>
        <fullName evidence="6">RING-type domain-containing protein</fullName>
    </recommendedName>
</protein>